<organism evidence="4 5">
    <name type="scientific">Gehongia tenuis</name>
    <dbReference type="NCBI Taxonomy" id="2763655"/>
    <lineage>
        <taxon>Bacteria</taxon>
        <taxon>Bacillati</taxon>
        <taxon>Bacillota</taxon>
        <taxon>Clostridia</taxon>
        <taxon>Christensenellales</taxon>
        <taxon>Christensenellaceae</taxon>
        <taxon>Gehongia</taxon>
    </lineage>
</organism>
<evidence type="ECO:0000256" key="1">
    <source>
        <dbReference type="SAM" id="MobiDB-lite"/>
    </source>
</evidence>
<proteinExistence type="predicted"/>
<evidence type="ECO:0000256" key="3">
    <source>
        <dbReference type="SAM" id="SignalP"/>
    </source>
</evidence>
<dbReference type="EMBL" id="JACRSR010000002">
    <property type="protein sequence ID" value="MBC8531492.1"/>
    <property type="molecule type" value="Genomic_DNA"/>
</dbReference>
<dbReference type="NCBIfam" id="TIGR02867">
    <property type="entry name" value="spore_II_P"/>
    <property type="match status" value="1"/>
</dbReference>
<keyword evidence="2" id="KW-1133">Transmembrane helix</keyword>
<gene>
    <name evidence="4" type="ORF">H8696_06480</name>
</gene>
<dbReference type="RefSeq" id="WP_249316091.1">
    <property type="nucleotide sequence ID" value="NZ_JACRSR010000002.1"/>
</dbReference>
<feature type="transmembrane region" description="Helical" evidence="2">
    <location>
        <begin position="353"/>
        <end position="371"/>
    </location>
</feature>
<feature type="region of interest" description="Disordered" evidence="1">
    <location>
        <begin position="298"/>
        <end position="346"/>
    </location>
</feature>
<protein>
    <submittedName>
        <fullName evidence="4">Stage II sporulation protein P</fullName>
    </submittedName>
</protein>
<reference evidence="4" key="1">
    <citation type="submission" date="2020-08" db="EMBL/GenBank/DDBJ databases">
        <title>Genome public.</title>
        <authorList>
            <person name="Liu C."/>
            <person name="Sun Q."/>
        </authorList>
    </citation>
    <scope>NUCLEOTIDE SEQUENCE</scope>
    <source>
        <strain evidence="4">NSJ-53</strain>
    </source>
</reference>
<name>A0A926D529_9FIRM</name>
<dbReference type="Pfam" id="PF07454">
    <property type="entry name" value="SpoIIP"/>
    <property type="match status" value="1"/>
</dbReference>
<evidence type="ECO:0000313" key="5">
    <source>
        <dbReference type="Proteomes" id="UP000623172"/>
    </source>
</evidence>
<keyword evidence="2" id="KW-0472">Membrane</keyword>
<dbReference type="InterPro" id="IPR010897">
    <property type="entry name" value="Spore_II_P"/>
</dbReference>
<dbReference type="AlphaFoldDB" id="A0A926D529"/>
<sequence>MKSTRWIAGLAAASLLFLSAPIKADTLENGGGPYTVYNEDGSVLFTYSGQVYAEDQYISGDNKLYQVSEVDDTARQGKAAYVEDVELPDIFEEVDSTAFAPEDTKRIAIYFTHTDESYIPGDGAESVEGQGGIVDVGEEFAAALEEKGVEVEVDTTNHLPHDAGAYRRSKSTVTNLLESNPDAIFDIHRDGVSADEYVQEIDGEAVSKIRMVVGKKNQNQQANLEFAKSIKAVADKEYPGLVKDIYIGKGSYNQEIGPRCILFELGTHEIEKERVLASSGLLADVVYTTLYGGTVEDKSEVSGGGEEAPHQTPEASAGGAGGAGSAGATPQAQQAKTYNVKPAREESKGMGSGLIWLLVVVVGGGAIFLFVSTGKNERKTKLVDNVREMFPFKKRDDDDPS</sequence>
<accession>A0A926D529</accession>
<evidence type="ECO:0000313" key="4">
    <source>
        <dbReference type="EMBL" id="MBC8531492.1"/>
    </source>
</evidence>
<comment type="caution">
    <text evidence="4">The sequence shown here is derived from an EMBL/GenBank/DDBJ whole genome shotgun (WGS) entry which is preliminary data.</text>
</comment>
<evidence type="ECO:0000256" key="2">
    <source>
        <dbReference type="SAM" id="Phobius"/>
    </source>
</evidence>
<keyword evidence="3" id="KW-0732">Signal</keyword>
<dbReference type="Proteomes" id="UP000623172">
    <property type="component" value="Unassembled WGS sequence"/>
</dbReference>
<keyword evidence="2" id="KW-0812">Transmembrane</keyword>
<feature type="signal peptide" evidence="3">
    <location>
        <begin position="1"/>
        <end position="24"/>
    </location>
</feature>
<feature type="chain" id="PRO_5037462748" evidence="3">
    <location>
        <begin position="25"/>
        <end position="401"/>
    </location>
</feature>
<keyword evidence="5" id="KW-1185">Reference proteome</keyword>